<evidence type="ECO:0000256" key="2">
    <source>
        <dbReference type="ARBA" id="ARBA00004496"/>
    </source>
</evidence>
<dbReference type="GO" id="GO:0005681">
    <property type="term" value="C:spliceosomal complex"/>
    <property type="evidence" value="ECO:0007669"/>
    <property type="project" value="TreeGrafter"/>
</dbReference>
<sequence>MTDIQLLTRAPQPSADFTPLAQHQARTPGRFFGAKPVLHLACRGATLLAAAERAGAHEALARLFGVEGAGAGGGEGAGADAGAVVVGNGVGGVVNGGGGGGRAGGEGRAGMRVVEGVDAFVTSEHLILFSPAAAAGLSIPYPAISLHAIQRLPDPATTTSPSSSPSPPLRALYMQLLLATNPDDDDDDDDDDGDLPSIDLTLIPGRTTATDTAADSVAAATPNEAAARSLFAAVSASIEAKKLSGISSGTSGRLCGLGPQRAMGPLGSPVPRKTC</sequence>
<feature type="compositionally biased region" description="Acidic residues" evidence="5">
    <location>
        <begin position="182"/>
        <end position="194"/>
    </location>
</feature>
<dbReference type="AlphaFoldDB" id="A0A6A6NVC1"/>
<evidence type="ECO:0000256" key="3">
    <source>
        <dbReference type="ARBA" id="ARBA00022490"/>
    </source>
</evidence>
<keyword evidence="4" id="KW-0539">Nucleus</keyword>
<dbReference type="EMBL" id="MU001686">
    <property type="protein sequence ID" value="KAF2455676.1"/>
    <property type="molecule type" value="Genomic_DNA"/>
</dbReference>
<dbReference type="InterPro" id="IPR039924">
    <property type="entry name" value="ICln/Lot5/Saf5"/>
</dbReference>
<keyword evidence="3" id="KW-0963">Cytoplasm</keyword>
<dbReference type="Pfam" id="PF03517">
    <property type="entry name" value="Voldacs"/>
    <property type="match status" value="1"/>
</dbReference>
<comment type="subcellular location">
    <subcellularLocation>
        <location evidence="2">Cytoplasm</location>
    </subcellularLocation>
    <subcellularLocation>
        <location evidence="1">Nucleus</location>
    </subcellularLocation>
</comment>
<dbReference type="PANTHER" id="PTHR21399:SF0">
    <property type="entry name" value="METHYLOSOME SUBUNIT PICLN"/>
    <property type="match status" value="1"/>
</dbReference>
<evidence type="ECO:0000256" key="5">
    <source>
        <dbReference type="SAM" id="MobiDB-lite"/>
    </source>
</evidence>
<name>A0A6A6NVC1_9PEZI</name>
<gene>
    <name evidence="6" type="ORF">BDY21DRAFT_422969</name>
</gene>
<dbReference type="InterPro" id="IPR011993">
    <property type="entry name" value="PH-like_dom_sf"/>
</dbReference>
<dbReference type="OrthoDB" id="19714at2759"/>
<dbReference type="PANTHER" id="PTHR21399">
    <property type="entry name" value="CHLORIDE CONDUCTANCE REGULATORY PROTEIN ICLN"/>
    <property type="match status" value="1"/>
</dbReference>
<dbReference type="GO" id="GO:0005829">
    <property type="term" value="C:cytosol"/>
    <property type="evidence" value="ECO:0007669"/>
    <property type="project" value="TreeGrafter"/>
</dbReference>
<dbReference type="GO" id="GO:0045292">
    <property type="term" value="P:mRNA cis splicing, via spliceosome"/>
    <property type="evidence" value="ECO:0007669"/>
    <property type="project" value="TreeGrafter"/>
</dbReference>
<dbReference type="GO" id="GO:0034715">
    <property type="term" value="C:pICln-Sm protein complex"/>
    <property type="evidence" value="ECO:0007669"/>
    <property type="project" value="TreeGrafter"/>
</dbReference>
<dbReference type="Gene3D" id="2.30.29.30">
    <property type="entry name" value="Pleckstrin-homology domain (PH domain)/Phosphotyrosine-binding domain (PTB)"/>
    <property type="match status" value="1"/>
</dbReference>
<protein>
    <submittedName>
        <fullName evidence="6">Regulator of volume decrease after cellular swelling-domain-containing protein</fullName>
    </submittedName>
</protein>
<dbReference type="GO" id="GO:0000387">
    <property type="term" value="P:spliceosomal snRNP assembly"/>
    <property type="evidence" value="ECO:0007669"/>
    <property type="project" value="TreeGrafter"/>
</dbReference>
<evidence type="ECO:0000256" key="4">
    <source>
        <dbReference type="ARBA" id="ARBA00023242"/>
    </source>
</evidence>
<feature type="region of interest" description="Disordered" evidence="5">
    <location>
        <begin position="249"/>
        <end position="275"/>
    </location>
</feature>
<evidence type="ECO:0000313" key="7">
    <source>
        <dbReference type="Proteomes" id="UP000799766"/>
    </source>
</evidence>
<evidence type="ECO:0000313" key="6">
    <source>
        <dbReference type="EMBL" id="KAF2455676.1"/>
    </source>
</evidence>
<evidence type="ECO:0000256" key="1">
    <source>
        <dbReference type="ARBA" id="ARBA00004123"/>
    </source>
</evidence>
<feature type="region of interest" description="Disordered" evidence="5">
    <location>
        <begin position="180"/>
        <end position="201"/>
    </location>
</feature>
<proteinExistence type="predicted"/>
<accession>A0A6A6NVC1</accession>
<keyword evidence="7" id="KW-1185">Reference proteome</keyword>
<organism evidence="6 7">
    <name type="scientific">Lineolata rhizophorae</name>
    <dbReference type="NCBI Taxonomy" id="578093"/>
    <lineage>
        <taxon>Eukaryota</taxon>
        <taxon>Fungi</taxon>
        <taxon>Dikarya</taxon>
        <taxon>Ascomycota</taxon>
        <taxon>Pezizomycotina</taxon>
        <taxon>Dothideomycetes</taxon>
        <taxon>Dothideomycetes incertae sedis</taxon>
        <taxon>Lineolatales</taxon>
        <taxon>Lineolataceae</taxon>
        <taxon>Lineolata</taxon>
    </lineage>
</organism>
<reference evidence="6" key="1">
    <citation type="journal article" date="2020" name="Stud. Mycol.">
        <title>101 Dothideomycetes genomes: a test case for predicting lifestyles and emergence of pathogens.</title>
        <authorList>
            <person name="Haridas S."/>
            <person name="Albert R."/>
            <person name="Binder M."/>
            <person name="Bloem J."/>
            <person name="Labutti K."/>
            <person name="Salamov A."/>
            <person name="Andreopoulos B."/>
            <person name="Baker S."/>
            <person name="Barry K."/>
            <person name="Bills G."/>
            <person name="Bluhm B."/>
            <person name="Cannon C."/>
            <person name="Castanera R."/>
            <person name="Culley D."/>
            <person name="Daum C."/>
            <person name="Ezra D."/>
            <person name="Gonzalez J."/>
            <person name="Henrissat B."/>
            <person name="Kuo A."/>
            <person name="Liang C."/>
            <person name="Lipzen A."/>
            <person name="Lutzoni F."/>
            <person name="Magnuson J."/>
            <person name="Mondo S."/>
            <person name="Nolan M."/>
            <person name="Ohm R."/>
            <person name="Pangilinan J."/>
            <person name="Park H.-J."/>
            <person name="Ramirez L."/>
            <person name="Alfaro M."/>
            <person name="Sun H."/>
            <person name="Tritt A."/>
            <person name="Yoshinaga Y."/>
            <person name="Zwiers L.-H."/>
            <person name="Turgeon B."/>
            <person name="Goodwin S."/>
            <person name="Spatafora J."/>
            <person name="Crous P."/>
            <person name="Grigoriev I."/>
        </authorList>
    </citation>
    <scope>NUCLEOTIDE SEQUENCE</scope>
    <source>
        <strain evidence="6">ATCC 16933</strain>
    </source>
</reference>
<dbReference type="Proteomes" id="UP000799766">
    <property type="component" value="Unassembled WGS sequence"/>
</dbReference>